<protein>
    <submittedName>
        <fullName evidence="1">Nitroimidazol reductase NimA, pyridoxamine 5'-phosphate oxidase superfamily</fullName>
    </submittedName>
</protein>
<reference evidence="1 2" key="1">
    <citation type="submission" date="2016-11" db="EMBL/GenBank/DDBJ databases">
        <authorList>
            <person name="Jaros S."/>
            <person name="Januszkiewicz K."/>
            <person name="Wedrychowicz H."/>
        </authorList>
    </citation>
    <scope>NUCLEOTIDE SEQUENCE [LARGE SCALE GENOMIC DNA]</scope>
    <source>
        <strain evidence="1 2">DSM 45627</strain>
    </source>
</reference>
<evidence type="ECO:0000313" key="1">
    <source>
        <dbReference type="EMBL" id="SHH33407.1"/>
    </source>
</evidence>
<organism evidence="1 2">
    <name type="scientific">Jatrophihabitans endophyticus</name>
    <dbReference type="NCBI Taxonomy" id="1206085"/>
    <lineage>
        <taxon>Bacteria</taxon>
        <taxon>Bacillati</taxon>
        <taxon>Actinomycetota</taxon>
        <taxon>Actinomycetes</taxon>
        <taxon>Jatrophihabitantales</taxon>
        <taxon>Jatrophihabitantaceae</taxon>
        <taxon>Jatrophihabitans</taxon>
    </lineage>
</organism>
<dbReference type="AlphaFoldDB" id="A0A1M5S491"/>
<name>A0A1M5S491_9ACTN</name>
<dbReference type="RefSeq" id="WP_200800301.1">
    <property type="nucleotide sequence ID" value="NZ_FQVU01000005.1"/>
</dbReference>
<dbReference type="EMBL" id="FQVU01000005">
    <property type="protein sequence ID" value="SHH33407.1"/>
    <property type="molecule type" value="Genomic_DNA"/>
</dbReference>
<dbReference type="Proteomes" id="UP000186132">
    <property type="component" value="Unassembled WGS sequence"/>
</dbReference>
<dbReference type="STRING" id="1206085.SAMN05443575_3737"/>
<dbReference type="Gene3D" id="2.30.110.10">
    <property type="entry name" value="Electron Transport, Fmn-binding Protein, Chain A"/>
    <property type="match status" value="1"/>
</dbReference>
<dbReference type="SUPFAM" id="SSF50475">
    <property type="entry name" value="FMN-binding split barrel"/>
    <property type="match status" value="1"/>
</dbReference>
<sequence>MDTDRIEQLDPATCWALLRTTTVGRLAVATDRGADIFPVNYVVDDGTVVFRTAAGSKLVAALGTETVAVEADGVDGARQGASAMVWSVVLRGRATEIGGLQATLDTFELPLFPWHDSPKNCFVRITPGDVTGRRFRAAEPAHWTHFLSGAPHSSPE</sequence>
<dbReference type="InterPro" id="IPR024747">
    <property type="entry name" value="Pyridox_Oxase-rel"/>
</dbReference>
<accession>A0A1M5S491</accession>
<gene>
    <name evidence="1" type="ORF">SAMN05443575_3737</name>
</gene>
<dbReference type="Pfam" id="PF12900">
    <property type="entry name" value="Pyridox_ox_2"/>
    <property type="match status" value="1"/>
</dbReference>
<keyword evidence="2" id="KW-1185">Reference proteome</keyword>
<evidence type="ECO:0000313" key="2">
    <source>
        <dbReference type="Proteomes" id="UP000186132"/>
    </source>
</evidence>
<dbReference type="InterPro" id="IPR012349">
    <property type="entry name" value="Split_barrel_FMN-bd"/>
</dbReference>
<proteinExistence type="predicted"/>